<dbReference type="InterPro" id="IPR056680">
    <property type="entry name" value="DUF7778"/>
</dbReference>
<reference evidence="4" key="1">
    <citation type="submission" date="2022-11" db="UniProtKB">
        <authorList>
            <consortium name="WormBaseParasite"/>
        </authorList>
    </citation>
    <scope>IDENTIFICATION</scope>
</reference>
<keyword evidence="3" id="KW-1185">Reference proteome</keyword>
<dbReference type="Pfam" id="PF24998">
    <property type="entry name" value="DUF7778"/>
    <property type="match status" value="1"/>
</dbReference>
<organism evidence="3 4">
    <name type="scientific">Plectus sambesii</name>
    <dbReference type="NCBI Taxonomy" id="2011161"/>
    <lineage>
        <taxon>Eukaryota</taxon>
        <taxon>Metazoa</taxon>
        <taxon>Ecdysozoa</taxon>
        <taxon>Nematoda</taxon>
        <taxon>Chromadorea</taxon>
        <taxon>Plectida</taxon>
        <taxon>Plectina</taxon>
        <taxon>Plectoidea</taxon>
        <taxon>Plectidae</taxon>
        <taxon>Plectus</taxon>
    </lineage>
</organism>
<evidence type="ECO:0000259" key="2">
    <source>
        <dbReference type="Pfam" id="PF24998"/>
    </source>
</evidence>
<dbReference type="WBParaSite" id="PSAMB.scaffold10897size3755.g33708.t1">
    <property type="protein sequence ID" value="PSAMB.scaffold10897size3755.g33708.t1"/>
    <property type="gene ID" value="PSAMB.scaffold10897size3755.g33708"/>
</dbReference>
<evidence type="ECO:0000313" key="3">
    <source>
        <dbReference type="Proteomes" id="UP000887566"/>
    </source>
</evidence>
<name>A0A914ULM5_9BILA</name>
<dbReference type="Proteomes" id="UP000887566">
    <property type="component" value="Unplaced"/>
</dbReference>
<evidence type="ECO:0000313" key="4">
    <source>
        <dbReference type="WBParaSite" id="PSAMB.scaffold10897size3755.g33708.t1"/>
    </source>
</evidence>
<sequence>MSRCRWKSRLCVLTPDGNLLVYACLCVGHSFNLRTAKSVVVRLDCKRNSAAYRPPNCLITVRSDTGATVKLRVRGEQNVTEWSRRVLTYTTRLGASRSLFVDEKNTQTTLGINSVDRLFLDRLKYGDEEPLPNLAVLPKQAFHQPRSTRSLMLLPAEKTINVGSPSTGAPGTTAVPVPVVPNEGDRKLLPSEDECSHSIKLLAITGHSNSSTSMTSTSTEAGLRPLLSTFDDTEETAWPDPPSNLQPPFTYEWMSSERETMGEARKQFAFLSSERSEQLNESSATNHANIECVGIFCNAREKQRRRRFSRSLRKICHTAISLITNQTDYRYCN</sequence>
<evidence type="ECO:0000256" key="1">
    <source>
        <dbReference type="SAM" id="MobiDB-lite"/>
    </source>
</evidence>
<feature type="domain" description="DUF7778" evidence="2">
    <location>
        <begin position="3"/>
        <end position="88"/>
    </location>
</feature>
<proteinExistence type="predicted"/>
<protein>
    <submittedName>
        <fullName evidence="4">PH domain-containing protein</fullName>
    </submittedName>
</protein>
<dbReference type="AlphaFoldDB" id="A0A914ULM5"/>
<feature type="compositionally biased region" description="Low complexity" evidence="1">
    <location>
        <begin position="167"/>
        <end position="181"/>
    </location>
</feature>
<feature type="region of interest" description="Disordered" evidence="1">
    <location>
        <begin position="162"/>
        <end position="181"/>
    </location>
</feature>
<accession>A0A914ULM5</accession>